<reference evidence="7 8" key="1">
    <citation type="submission" date="2016-01" db="EMBL/GenBank/DDBJ databases">
        <title>The new phylogeny of the genus Mycobacterium.</title>
        <authorList>
            <person name="Tarcisio F."/>
            <person name="Conor M."/>
            <person name="Antonella G."/>
            <person name="Elisabetta G."/>
            <person name="Giulia F.S."/>
            <person name="Sara T."/>
            <person name="Anna F."/>
            <person name="Clotilde B."/>
            <person name="Roberto B."/>
            <person name="Veronica D.S."/>
            <person name="Fabio R."/>
            <person name="Monica P."/>
            <person name="Olivier J."/>
            <person name="Enrico T."/>
            <person name="Nicola S."/>
        </authorList>
    </citation>
    <scope>NUCLEOTIDE SEQUENCE [LARGE SCALE GENOMIC DNA]</scope>
    <source>
        <strain evidence="7 8">DSM 44616</strain>
    </source>
</reference>
<dbReference type="Pfam" id="PF08100">
    <property type="entry name" value="Dimerisation"/>
    <property type="match status" value="1"/>
</dbReference>
<evidence type="ECO:0000256" key="3">
    <source>
        <dbReference type="ARBA" id="ARBA00022691"/>
    </source>
</evidence>
<proteinExistence type="predicted"/>
<dbReference type="GO" id="GO:0008171">
    <property type="term" value="F:O-methyltransferase activity"/>
    <property type="evidence" value="ECO:0007669"/>
    <property type="project" value="InterPro"/>
</dbReference>
<dbReference type="InterPro" id="IPR016461">
    <property type="entry name" value="COMT-like"/>
</dbReference>
<protein>
    <submittedName>
        <fullName evidence="7">Hydroxyneurosporene methyltransferase</fullName>
    </submittedName>
</protein>
<dbReference type="PIRSF" id="PIRSF005739">
    <property type="entry name" value="O-mtase"/>
    <property type="match status" value="1"/>
</dbReference>
<dbReference type="SUPFAM" id="SSF53335">
    <property type="entry name" value="S-adenosyl-L-methionine-dependent methyltransferases"/>
    <property type="match status" value="1"/>
</dbReference>
<feature type="active site" description="Proton acceptor" evidence="4">
    <location>
        <position position="234"/>
    </location>
</feature>
<dbReference type="PANTHER" id="PTHR43712:SF2">
    <property type="entry name" value="O-METHYLTRANSFERASE CICE"/>
    <property type="match status" value="1"/>
</dbReference>
<dbReference type="Proteomes" id="UP000193387">
    <property type="component" value="Unassembled WGS sequence"/>
</dbReference>
<dbReference type="Gene3D" id="1.10.287.1350">
    <property type="match status" value="1"/>
</dbReference>
<keyword evidence="2" id="KW-0808">Transferase</keyword>
<keyword evidence="3" id="KW-0949">S-adenosyl-L-methionine</keyword>
<comment type="caution">
    <text evidence="7">The sequence shown here is derived from an EMBL/GenBank/DDBJ whole genome shotgun (WGS) entry which is preliminary data.</text>
</comment>
<feature type="domain" description="O-methyltransferase dimerisation" evidence="6">
    <location>
        <begin position="4"/>
        <end position="75"/>
    </location>
</feature>
<dbReference type="PANTHER" id="PTHR43712">
    <property type="entry name" value="PUTATIVE (AFU_ORTHOLOGUE AFUA_4G14580)-RELATED"/>
    <property type="match status" value="1"/>
</dbReference>
<dbReference type="GO" id="GO:0046983">
    <property type="term" value="F:protein dimerization activity"/>
    <property type="evidence" value="ECO:0007669"/>
    <property type="project" value="InterPro"/>
</dbReference>
<evidence type="ECO:0000259" key="6">
    <source>
        <dbReference type="Pfam" id="PF08100"/>
    </source>
</evidence>
<dbReference type="PROSITE" id="PS51683">
    <property type="entry name" value="SAM_OMT_II"/>
    <property type="match status" value="1"/>
</dbReference>
<name>A0AAJ3NML2_9MYCO</name>
<organism evidence="7 8">
    <name type="scientific">Mycobacterium saskatchewanense</name>
    <dbReference type="NCBI Taxonomy" id="220927"/>
    <lineage>
        <taxon>Bacteria</taxon>
        <taxon>Bacillati</taxon>
        <taxon>Actinomycetota</taxon>
        <taxon>Actinomycetes</taxon>
        <taxon>Mycobacteriales</taxon>
        <taxon>Mycobacteriaceae</taxon>
        <taxon>Mycobacterium</taxon>
        <taxon>Mycobacterium simiae complex</taxon>
    </lineage>
</organism>
<dbReference type="Pfam" id="PF00891">
    <property type="entry name" value="Methyltransf_2"/>
    <property type="match status" value="1"/>
</dbReference>
<keyword evidence="1 7" id="KW-0489">Methyltransferase</keyword>
<dbReference type="CDD" id="cd02440">
    <property type="entry name" value="AdoMet_MTases"/>
    <property type="match status" value="1"/>
</dbReference>
<dbReference type="InterPro" id="IPR001077">
    <property type="entry name" value="COMT_C"/>
</dbReference>
<dbReference type="GO" id="GO:0032259">
    <property type="term" value="P:methylation"/>
    <property type="evidence" value="ECO:0007669"/>
    <property type="project" value="UniProtKB-KW"/>
</dbReference>
<dbReference type="InterPro" id="IPR036388">
    <property type="entry name" value="WH-like_DNA-bd_sf"/>
</dbReference>
<feature type="domain" description="O-methyltransferase C-terminal" evidence="5">
    <location>
        <begin position="98"/>
        <end position="305"/>
    </location>
</feature>
<dbReference type="InterPro" id="IPR029063">
    <property type="entry name" value="SAM-dependent_MTases_sf"/>
</dbReference>
<dbReference type="Gene3D" id="3.40.50.150">
    <property type="entry name" value="Vaccinia Virus protein VP39"/>
    <property type="match status" value="1"/>
</dbReference>
<dbReference type="EMBL" id="LQPR01000055">
    <property type="protein sequence ID" value="ORW68185.1"/>
    <property type="molecule type" value="Genomic_DNA"/>
</dbReference>
<evidence type="ECO:0000256" key="4">
    <source>
        <dbReference type="PIRSR" id="PIRSR005739-1"/>
    </source>
</evidence>
<dbReference type="InterPro" id="IPR012967">
    <property type="entry name" value="COMT_dimerisation"/>
</dbReference>
<gene>
    <name evidence="7" type="ORF">AWC23_21780</name>
</gene>
<evidence type="ECO:0000313" key="7">
    <source>
        <dbReference type="EMBL" id="ORW68185.1"/>
    </source>
</evidence>
<dbReference type="InterPro" id="IPR036390">
    <property type="entry name" value="WH_DNA-bd_sf"/>
</dbReference>
<evidence type="ECO:0000256" key="2">
    <source>
        <dbReference type="ARBA" id="ARBA00022679"/>
    </source>
</evidence>
<evidence type="ECO:0000313" key="8">
    <source>
        <dbReference type="Proteomes" id="UP000193387"/>
    </source>
</evidence>
<dbReference type="Gene3D" id="1.10.10.10">
    <property type="entry name" value="Winged helix-like DNA-binding domain superfamily/Winged helix DNA-binding domain"/>
    <property type="match status" value="1"/>
</dbReference>
<sequence>MILAAWVAQGITAIADLGVADALAAGPLAIDELAGRVGADADALGRLLRAVISKGLFAQRDDGRYELNPMAALLRTDGPVSMAPMARFIGARQQREHWSLLTDAIRTGKSVVPALRGKSFFDYLGDDPAFGQIFNDAMTGLSGVAIGPVVNAYDFTPYRTIVDVAGGHGRLLAAILGAAPDSQGVLYDLPEVIAGAAPLLREAGVAERVRLVEGSFFDHVPPGADAYVLKHIIHDWGDDESVQILRNVRSAASPGAALLLIEAVIEDGDAGSAAKWTDLEMLVINDGRERTEGEYRSLFERAGFAMSGVVRTASRFGIIEGRAV</sequence>
<dbReference type="AlphaFoldDB" id="A0AAJ3NML2"/>
<accession>A0AAJ3NML2</accession>
<evidence type="ECO:0000256" key="1">
    <source>
        <dbReference type="ARBA" id="ARBA00022603"/>
    </source>
</evidence>
<keyword evidence="8" id="KW-1185">Reference proteome</keyword>
<evidence type="ECO:0000259" key="5">
    <source>
        <dbReference type="Pfam" id="PF00891"/>
    </source>
</evidence>
<dbReference type="SUPFAM" id="SSF46785">
    <property type="entry name" value="Winged helix' DNA-binding domain"/>
    <property type="match status" value="1"/>
</dbReference>